<evidence type="ECO:0000313" key="1">
    <source>
        <dbReference type="EMBL" id="KAB7709140.1"/>
    </source>
</evidence>
<keyword evidence="2" id="KW-1185">Reference proteome</keyword>
<dbReference type="Proteomes" id="UP000429595">
    <property type="component" value="Unassembled WGS sequence"/>
</dbReference>
<evidence type="ECO:0000313" key="2">
    <source>
        <dbReference type="Proteomes" id="UP000429595"/>
    </source>
</evidence>
<dbReference type="AlphaFoldDB" id="A0A6I1FKJ6"/>
<sequence>MTEKVIEIFDINKGKVIMNVQLNTDLQQEVKKFLKGITGIYVKFKPIPDTGFMIRIPLEPNIMMKYQSFNALVDEVIIIFSGQENPYLMVFDNENRPYFYRFEGDTDKFLALLNFKP</sequence>
<reference evidence="1 2" key="1">
    <citation type="submission" date="2019-10" db="EMBL/GenBank/DDBJ databases">
        <title>Bacillus aerolatum sp. nov., isolated from bioaerosol of sport playgrounds.</title>
        <authorList>
            <person name="Chen P."/>
            <person name="Zhang G."/>
        </authorList>
    </citation>
    <scope>NUCLEOTIDE SEQUENCE [LARGE SCALE GENOMIC DNA]</scope>
    <source>
        <strain evidence="1 2">CX253</strain>
    </source>
</reference>
<protein>
    <submittedName>
        <fullName evidence="1">Uncharacterized protein</fullName>
    </submittedName>
</protein>
<accession>A0A6I1FKJ6</accession>
<organism evidence="1 2">
    <name type="scientific">Bacillus aerolatus</name>
    <dbReference type="NCBI Taxonomy" id="2653354"/>
    <lineage>
        <taxon>Bacteria</taxon>
        <taxon>Bacillati</taxon>
        <taxon>Bacillota</taxon>
        <taxon>Bacilli</taxon>
        <taxon>Bacillales</taxon>
        <taxon>Bacillaceae</taxon>
        <taxon>Bacillus</taxon>
    </lineage>
</organism>
<name>A0A6I1FKJ6_9BACI</name>
<gene>
    <name evidence="1" type="ORF">F9802_03260</name>
</gene>
<comment type="caution">
    <text evidence="1">The sequence shown here is derived from an EMBL/GenBank/DDBJ whole genome shotgun (WGS) entry which is preliminary data.</text>
</comment>
<dbReference type="RefSeq" id="WP_152149666.1">
    <property type="nucleotide sequence ID" value="NZ_WEIO01000001.1"/>
</dbReference>
<dbReference type="EMBL" id="WEIO01000001">
    <property type="protein sequence ID" value="KAB7709140.1"/>
    <property type="molecule type" value="Genomic_DNA"/>
</dbReference>
<proteinExistence type="predicted"/>